<evidence type="ECO:0000256" key="1">
    <source>
        <dbReference type="SAM" id="MobiDB-lite"/>
    </source>
</evidence>
<dbReference type="InterPro" id="IPR014381">
    <property type="entry name" value="Arch_Rpo5/euc_Rpb5"/>
</dbReference>
<dbReference type="Pfam" id="PF03871">
    <property type="entry name" value="RNA_pol_Rpb5_N"/>
    <property type="match status" value="1"/>
</dbReference>
<dbReference type="PANTHER" id="PTHR10535:SF0">
    <property type="entry name" value="DNA-DIRECTED RNA POLYMERASES I, II, AND III SUBUNIT RPABC1"/>
    <property type="match status" value="1"/>
</dbReference>
<dbReference type="GO" id="GO:0042797">
    <property type="term" value="P:tRNA transcription by RNA polymerase III"/>
    <property type="evidence" value="ECO:0007669"/>
    <property type="project" value="TreeGrafter"/>
</dbReference>
<dbReference type="InterPro" id="IPR005571">
    <property type="entry name" value="RNA_pol_Rpb5_N"/>
</dbReference>
<protein>
    <recommendedName>
        <fullName evidence="2">RNA polymerase Rpb5 N-terminal domain-containing protein</fullName>
    </recommendedName>
</protein>
<feature type="compositionally biased region" description="Low complexity" evidence="1">
    <location>
        <begin position="109"/>
        <end position="120"/>
    </location>
</feature>
<dbReference type="GO" id="GO:0003899">
    <property type="term" value="F:DNA-directed RNA polymerase activity"/>
    <property type="evidence" value="ECO:0007669"/>
    <property type="project" value="InterPro"/>
</dbReference>
<dbReference type="AlphaFoldDB" id="A0A427AHH4"/>
<dbReference type="PANTHER" id="PTHR10535">
    <property type="entry name" value="DNA-DIRECTED RNA POLYMERASES I, II, AND III SUBUNIT RPABC1"/>
    <property type="match status" value="1"/>
</dbReference>
<evidence type="ECO:0000259" key="2">
    <source>
        <dbReference type="Pfam" id="PF03871"/>
    </source>
</evidence>
<feature type="domain" description="RNA polymerase Rpb5 N-terminal" evidence="2">
    <location>
        <begin position="6"/>
        <end position="68"/>
    </location>
</feature>
<dbReference type="GO" id="GO:0005736">
    <property type="term" value="C:RNA polymerase I complex"/>
    <property type="evidence" value="ECO:0007669"/>
    <property type="project" value="TreeGrafter"/>
</dbReference>
<accession>A0A427AHH4</accession>
<gene>
    <name evidence="3" type="ORF">B296_00031024</name>
</gene>
<feature type="compositionally biased region" description="Low complexity" evidence="1">
    <location>
        <begin position="82"/>
        <end position="96"/>
    </location>
</feature>
<dbReference type="GO" id="GO:0003677">
    <property type="term" value="F:DNA binding"/>
    <property type="evidence" value="ECO:0007669"/>
    <property type="project" value="InterPro"/>
</dbReference>
<organism evidence="3 4">
    <name type="scientific">Ensete ventricosum</name>
    <name type="common">Abyssinian banana</name>
    <name type="synonym">Musa ensete</name>
    <dbReference type="NCBI Taxonomy" id="4639"/>
    <lineage>
        <taxon>Eukaryota</taxon>
        <taxon>Viridiplantae</taxon>
        <taxon>Streptophyta</taxon>
        <taxon>Embryophyta</taxon>
        <taxon>Tracheophyta</taxon>
        <taxon>Spermatophyta</taxon>
        <taxon>Magnoliopsida</taxon>
        <taxon>Liliopsida</taxon>
        <taxon>Zingiberales</taxon>
        <taxon>Musaceae</taxon>
        <taxon>Ensete</taxon>
    </lineage>
</organism>
<dbReference type="InterPro" id="IPR036710">
    <property type="entry name" value="RNA_pol_Rpb5_N_sf"/>
</dbReference>
<proteinExistence type="predicted"/>
<dbReference type="GO" id="GO:0006366">
    <property type="term" value="P:transcription by RNA polymerase II"/>
    <property type="evidence" value="ECO:0007669"/>
    <property type="project" value="TreeGrafter"/>
</dbReference>
<name>A0A427AHH4_ENSVE</name>
<evidence type="ECO:0000313" key="4">
    <source>
        <dbReference type="Proteomes" id="UP000287651"/>
    </source>
</evidence>
<dbReference type="Proteomes" id="UP000287651">
    <property type="component" value="Unassembled WGS sequence"/>
</dbReference>
<feature type="compositionally biased region" description="Basic and acidic residues" evidence="1">
    <location>
        <begin position="48"/>
        <end position="70"/>
    </location>
</feature>
<comment type="caution">
    <text evidence="3">The sequence shown here is derived from an EMBL/GenBank/DDBJ whole genome shotgun (WGS) entry which is preliminary data.</text>
</comment>
<dbReference type="GO" id="GO:0005665">
    <property type="term" value="C:RNA polymerase II, core complex"/>
    <property type="evidence" value="ECO:0007669"/>
    <property type="project" value="TreeGrafter"/>
</dbReference>
<reference evidence="3 4" key="1">
    <citation type="journal article" date="2014" name="Agronomy (Basel)">
        <title>A Draft Genome Sequence for Ensete ventricosum, the Drought-Tolerant Tree Against Hunger.</title>
        <authorList>
            <person name="Harrison J."/>
            <person name="Moore K.A."/>
            <person name="Paszkiewicz K."/>
            <person name="Jones T."/>
            <person name="Grant M."/>
            <person name="Ambacheew D."/>
            <person name="Muzemil S."/>
            <person name="Studholme D.J."/>
        </authorList>
    </citation>
    <scope>NUCLEOTIDE SEQUENCE [LARGE SCALE GENOMIC DNA]</scope>
</reference>
<evidence type="ECO:0000313" key="3">
    <source>
        <dbReference type="EMBL" id="RRT75660.1"/>
    </source>
</evidence>
<dbReference type="SUPFAM" id="SSF53036">
    <property type="entry name" value="Eukaryotic RPB5 N-terminal domain"/>
    <property type="match status" value="1"/>
</dbReference>
<dbReference type="Gene3D" id="3.40.1340.10">
    <property type="entry name" value="RNA polymerase, Rpb5, N-terminal domain"/>
    <property type="match status" value="1"/>
</dbReference>
<dbReference type="EMBL" id="AMZH03002414">
    <property type="protein sequence ID" value="RRT75660.1"/>
    <property type="molecule type" value="Genomic_DNA"/>
</dbReference>
<feature type="region of interest" description="Disordered" evidence="1">
    <location>
        <begin position="48"/>
        <end position="120"/>
    </location>
</feature>
<sequence length="120" mass="13597">MATSEGEVSRLFRIRRTVMQMLRDRGYLVAAAKDIDINMRQFLEKYGENPKRDELVINKQKKNDNSDQARRRNRRKRGNEPSSESGEMGGAMSRSSTAAVTTRRDDDSSSLSIARALSLS</sequence>
<dbReference type="GO" id="GO:0006362">
    <property type="term" value="P:transcription elongation by RNA polymerase I"/>
    <property type="evidence" value="ECO:0007669"/>
    <property type="project" value="TreeGrafter"/>
</dbReference>
<dbReference type="GO" id="GO:0005666">
    <property type="term" value="C:RNA polymerase III complex"/>
    <property type="evidence" value="ECO:0007669"/>
    <property type="project" value="TreeGrafter"/>
</dbReference>